<feature type="region of interest" description="Disordered" evidence="1">
    <location>
        <begin position="1"/>
        <end position="29"/>
    </location>
</feature>
<evidence type="ECO:0000313" key="3">
    <source>
        <dbReference type="EMBL" id="MBA8796310.1"/>
    </source>
</evidence>
<evidence type="ECO:0000256" key="1">
    <source>
        <dbReference type="SAM" id="MobiDB-lite"/>
    </source>
</evidence>
<sequence>MASLDPTATTRGPGQPGRDGRPADPPRGNFFTRALRKLASSNEELESEDLQRTVRETGSRPIQDCTDRERVDLVGTIKTVTIHPRAGSPALTVEMRDGSGTVNLVWLGRRRIPGIDPGRTIAVSGRISCCNGQRVLYNPKYELRDQAS</sequence>
<keyword evidence="3" id="KW-0547">Nucleotide-binding</keyword>
<evidence type="ECO:0000259" key="2">
    <source>
        <dbReference type="Pfam" id="PF01336"/>
    </source>
</evidence>
<gene>
    <name evidence="3" type="ORF">FHX74_003963</name>
</gene>
<dbReference type="Gene3D" id="2.40.50.140">
    <property type="entry name" value="Nucleic acid-binding proteins"/>
    <property type="match status" value="1"/>
</dbReference>
<dbReference type="Proteomes" id="UP000523079">
    <property type="component" value="Unassembled WGS sequence"/>
</dbReference>
<proteinExistence type="predicted"/>
<dbReference type="InterPro" id="IPR012340">
    <property type="entry name" value="NA-bd_OB-fold"/>
</dbReference>
<dbReference type="SUPFAM" id="SSF50249">
    <property type="entry name" value="Nucleic acid-binding proteins"/>
    <property type="match status" value="1"/>
</dbReference>
<keyword evidence="3" id="KW-0378">Hydrolase</keyword>
<evidence type="ECO:0000313" key="4">
    <source>
        <dbReference type="Proteomes" id="UP000523079"/>
    </source>
</evidence>
<keyword evidence="3" id="KW-0067">ATP-binding</keyword>
<dbReference type="AlphaFoldDB" id="A0A7W3IW74"/>
<protein>
    <submittedName>
        <fullName evidence="3">RecG-like helicase</fullName>
    </submittedName>
</protein>
<keyword evidence="4" id="KW-1185">Reference proteome</keyword>
<keyword evidence="3" id="KW-0347">Helicase</keyword>
<accession>A0A7W3IW74</accession>
<feature type="compositionally biased region" description="Basic and acidic residues" evidence="1">
    <location>
        <begin position="49"/>
        <end position="58"/>
    </location>
</feature>
<dbReference type="EMBL" id="JACGWT010000009">
    <property type="protein sequence ID" value="MBA8796310.1"/>
    <property type="molecule type" value="Genomic_DNA"/>
</dbReference>
<dbReference type="RefSeq" id="WP_235971664.1">
    <property type="nucleotide sequence ID" value="NZ_JACGWT010000009.1"/>
</dbReference>
<dbReference type="InterPro" id="IPR004365">
    <property type="entry name" value="NA-bd_OB_tRNA"/>
</dbReference>
<dbReference type="Pfam" id="PF01336">
    <property type="entry name" value="tRNA_anti-codon"/>
    <property type="match status" value="1"/>
</dbReference>
<feature type="domain" description="OB" evidence="2">
    <location>
        <begin position="71"/>
        <end position="142"/>
    </location>
</feature>
<dbReference type="GO" id="GO:0003676">
    <property type="term" value="F:nucleic acid binding"/>
    <property type="evidence" value="ECO:0007669"/>
    <property type="project" value="InterPro"/>
</dbReference>
<dbReference type="GO" id="GO:0004386">
    <property type="term" value="F:helicase activity"/>
    <property type="evidence" value="ECO:0007669"/>
    <property type="project" value="UniProtKB-KW"/>
</dbReference>
<comment type="caution">
    <text evidence="3">The sequence shown here is derived from an EMBL/GenBank/DDBJ whole genome shotgun (WGS) entry which is preliminary data.</text>
</comment>
<feature type="compositionally biased region" description="Polar residues" evidence="1">
    <location>
        <begin position="1"/>
        <end position="10"/>
    </location>
</feature>
<feature type="region of interest" description="Disordered" evidence="1">
    <location>
        <begin position="41"/>
        <end position="61"/>
    </location>
</feature>
<dbReference type="CDD" id="cd04488">
    <property type="entry name" value="RecG_wedge_OBF"/>
    <property type="match status" value="1"/>
</dbReference>
<organism evidence="3 4">
    <name type="scientific">Microlunatus kandeliicorticis</name>
    <dbReference type="NCBI Taxonomy" id="1759536"/>
    <lineage>
        <taxon>Bacteria</taxon>
        <taxon>Bacillati</taxon>
        <taxon>Actinomycetota</taxon>
        <taxon>Actinomycetes</taxon>
        <taxon>Propionibacteriales</taxon>
        <taxon>Propionibacteriaceae</taxon>
        <taxon>Microlunatus</taxon>
    </lineage>
</organism>
<reference evidence="3 4" key="1">
    <citation type="submission" date="2020-07" db="EMBL/GenBank/DDBJ databases">
        <title>Sequencing the genomes of 1000 actinobacteria strains.</title>
        <authorList>
            <person name="Klenk H.-P."/>
        </authorList>
    </citation>
    <scope>NUCLEOTIDE SEQUENCE [LARGE SCALE GENOMIC DNA]</scope>
    <source>
        <strain evidence="3 4">DSM 100723</strain>
    </source>
</reference>
<name>A0A7W3IW74_9ACTN</name>